<protein>
    <submittedName>
        <fullName evidence="9">Sugar ABC transporter permease</fullName>
    </submittedName>
</protein>
<evidence type="ECO:0000256" key="4">
    <source>
        <dbReference type="ARBA" id="ARBA00022692"/>
    </source>
</evidence>
<dbReference type="EMBL" id="JAZDWZ010000002">
    <property type="protein sequence ID" value="MEE3928145.1"/>
    <property type="molecule type" value="Genomic_DNA"/>
</dbReference>
<dbReference type="InterPro" id="IPR000515">
    <property type="entry name" value="MetI-like"/>
</dbReference>
<keyword evidence="10" id="KW-1185">Reference proteome</keyword>
<evidence type="ECO:0000256" key="2">
    <source>
        <dbReference type="ARBA" id="ARBA00022448"/>
    </source>
</evidence>
<dbReference type="PANTHER" id="PTHR43005:SF1">
    <property type="entry name" value="SPERMIDINE_PUTRESCINE TRANSPORT SYSTEM PERMEASE PROTEIN"/>
    <property type="match status" value="1"/>
</dbReference>
<evidence type="ECO:0000256" key="1">
    <source>
        <dbReference type="ARBA" id="ARBA00004651"/>
    </source>
</evidence>
<evidence type="ECO:0000259" key="8">
    <source>
        <dbReference type="PROSITE" id="PS50928"/>
    </source>
</evidence>
<dbReference type="InterPro" id="IPR035906">
    <property type="entry name" value="MetI-like_sf"/>
</dbReference>
<accession>A0ABU7ML29</accession>
<evidence type="ECO:0000313" key="10">
    <source>
        <dbReference type="Proteomes" id="UP001344817"/>
    </source>
</evidence>
<dbReference type="CDD" id="cd06261">
    <property type="entry name" value="TM_PBP2"/>
    <property type="match status" value="1"/>
</dbReference>
<dbReference type="Proteomes" id="UP001344817">
    <property type="component" value="Unassembled WGS sequence"/>
</dbReference>
<feature type="domain" description="ABC transmembrane type-1" evidence="8">
    <location>
        <begin position="72"/>
        <end position="280"/>
    </location>
</feature>
<comment type="similarity">
    <text evidence="7">Belongs to the binding-protein-dependent transport system permease family.</text>
</comment>
<keyword evidence="5 7" id="KW-1133">Transmembrane helix</keyword>
<feature type="transmembrane region" description="Helical" evidence="7">
    <location>
        <begin position="201"/>
        <end position="222"/>
    </location>
</feature>
<proteinExistence type="inferred from homology"/>
<comment type="subcellular location">
    <subcellularLocation>
        <location evidence="1 7">Cell membrane</location>
        <topology evidence="1 7">Multi-pass membrane protein</topology>
    </subcellularLocation>
</comment>
<feature type="transmembrane region" description="Helical" evidence="7">
    <location>
        <begin position="7"/>
        <end position="32"/>
    </location>
</feature>
<feature type="transmembrane region" description="Helical" evidence="7">
    <location>
        <begin position="266"/>
        <end position="283"/>
    </location>
</feature>
<reference evidence="9" key="1">
    <citation type="submission" date="2024-01" db="EMBL/GenBank/DDBJ databases">
        <title>Genome sequence of Mycoplasma ciconiae type strain DSM 25251.</title>
        <authorList>
            <person name="Spergser J."/>
        </authorList>
    </citation>
    <scope>NUCLEOTIDE SEQUENCE [LARGE SCALE GENOMIC DNA]</scope>
    <source>
        <strain evidence="9">DSM 25251</strain>
    </source>
</reference>
<keyword evidence="2 7" id="KW-0813">Transport</keyword>
<feature type="transmembrane region" description="Helical" evidence="7">
    <location>
        <begin position="72"/>
        <end position="95"/>
    </location>
</feature>
<evidence type="ECO:0000256" key="3">
    <source>
        <dbReference type="ARBA" id="ARBA00022475"/>
    </source>
</evidence>
<keyword evidence="3" id="KW-1003">Cell membrane</keyword>
<dbReference type="SUPFAM" id="SSF161098">
    <property type="entry name" value="MetI-like"/>
    <property type="match status" value="1"/>
</dbReference>
<dbReference type="Gene3D" id="1.10.3720.10">
    <property type="entry name" value="MetI-like"/>
    <property type="match status" value="1"/>
</dbReference>
<evidence type="ECO:0000256" key="7">
    <source>
        <dbReference type="RuleBase" id="RU363032"/>
    </source>
</evidence>
<organism evidence="9 10">
    <name type="scientific">Mycoplasmopsis ciconiae</name>
    <dbReference type="NCBI Taxonomy" id="561067"/>
    <lineage>
        <taxon>Bacteria</taxon>
        <taxon>Bacillati</taxon>
        <taxon>Mycoplasmatota</taxon>
        <taxon>Mycoplasmoidales</taxon>
        <taxon>Metamycoplasmataceae</taxon>
        <taxon>Mycoplasmopsis</taxon>
    </lineage>
</organism>
<dbReference type="PANTHER" id="PTHR43005">
    <property type="entry name" value="BLR7065 PROTEIN"/>
    <property type="match status" value="1"/>
</dbReference>
<sequence>MYKKRYFFTLILPTLIIFTIVIVIPTVIGITYSFTDWKNKALEGFPNFVGFENYKKAFETTYTNPQSLTYTIGYTFLFSIISLITVNVLGFFLAYVLNQKFLKGKSVFRGLFFIPNLISGIVLGYIWQRIFDQAIPQLFPKFLDGESIRTSGSLGALFAMVIVYTWQMAGYVMVIYIAALQNVNQTLVEAAKIEGASKSKVFRSVVIPSVMPAITIAVFLVFSGSFKMFDLNFAITAEKVGTFLLSYDIYLTGSTNNLYAVAQAKSVIFIILVSSISILQVYITKKWEVQS</sequence>
<feature type="transmembrane region" description="Helical" evidence="7">
    <location>
        <begin position="156"/>
        <end position="180"/>
    </location>
</feature>
<gene>
    <name evidence="9" type="ORF">V2E24_00955</name>
</gene>
<name>A0ABU7ML29_9BACT</name>
<feature type="transmembrane region" description="Helical" evidence="7">
    <location>
        <begin position="107"/>
        <end position="127"/>
    </location>
</feature>
<evidence type="ECO:0000256" key="5">
    <source>
        <dbReference type="ARBA" id="ARBA00022989"/>
    </source>
</evidence>
<comment type="caution">
    <text evidence="9">The sequence shown here is derived from an EMBL/GenBank/DDBJ whole genome shotgun (WGS) entry which is preliminary data.</text>
</comment>
<dbReference type="PROSITE" id="PS50928">
    <property type="entry name" value="ABC_TM1"/>
    <property type="match status" value="1"/>
</dbReference>
<dbReference type="RefSeq" id="WP_330500557.1">
    <property type="nucleotide sequence ID" value="NZ_JAZDWZ010000002.1"/>
</dbReference>
<keyword evidence="6 7" id="KW-0472">Membrane</keyword>
<dbReference type="Pfam" id="PF00528">
    <property type="entry name" value="BPD_transp_1"/>
    <property type="match status" value="1"/>
</dbReference>
<evidence type="ECO:0000256" key="6">
    <source>
        <dbReference type="ARBA" id="ARBA00023136"/>
    </source>
</evidence>
<keyword evidence="4 7" id="KW-0812">Transmembrane</keyword>
<evidence type="ECO:0000313" key="9">
    <source>
        <dbReference type="EMBL" id="MEE3928145.1"/>
    </source>
</evidence>